<accession>A0ABP7IQC6</accession>
<comment type="caution">
    <text evidence="2">The sequence shown here is derived from an EMBL/GenBank/DDBJ whole genome shotgun (WGS) entry which is preliminary data.</text>
</comment>
<evidence type="ECO:0000256" key="1">
    <source>
        <dbReference type="SAM" id="MobiDB-lite"/>
    </source>
</evidence>
<dbReference type="Proteomes" id="UP001501821">
    <property type="component" value="Unassembled WGS sequence"/>
</dbReference>
<evidence type="ECO:0000313" key="2">
    <source>
        <dbReference type="EMBL" id="GAA3823992.1"/>
    </source>
</evidence>
<name>A0ABP7IQC6_9ACTN</name>
<feature type="region of interest" description="Disordered" evidence="1">
    <location>
        <begin position="1"/>
        <end position="25"/>
    </location>
</feature>
<gene>
    <name evidence="2" type="ORF">GCM10022242_26800</name>
</gene>
<dbReference type="EMBL" id="BAABAH010000009">
    <property type="protein sequence ID" value="GAA3823992.1"/>
    <property type="molecule type" value="Genomic_DNA"/>
</dbReference>
<keyword evidence="3" id="KW-1185">Reference proteome</keyword>
<organism evidence="2 3">
    <name type="scientific">Nocardioides panacisoli</name>
    <dbReference type="NCBI Taxonomy" id="627624"/>
    <lineage>
        <taxon>Bacteria</taxon>
        <taxon>Bacillati</taxon>
        <taxon>Actinomycetota</taxon>
        <taxon>Actinomycetes</taxon>
        <taxon>Propionibacteriales</taxon>
        <taxon>Nocardioidaceae</taxon>
        <taxon>Nocardioides</taxon>
    </lineage>
</organism>
<reference evidence="3" key="1">
    <citation type="journal article" date="2019" name="Int. J. Syst. Evol. Microbiol.">
        <title>The Global Catalogue of Microorganisms (GCM) 10K type strain sequencing project: providing services to taxonomists for standard genome sequencing and annotation.</title>
        <authorList>
            <consortium name="The Broad Institute Genomics Platform"/>
            <consortium name="The Broad Institute Genome Sequencing Center for Infectious Disease"/>
            <person name="Wu L."/>
            <person name="Ma J."/>
        </authorList>
    </citation>
    <scope>NUCLEOTIDE SEQUENCE [LARGE SCALE GENOMIC DNA]</scope>
    <source>
        <strain evidence="3">JCM 16953</strain>
    </source>
</reference>
<evidence type="ECO:0000313" key="3">
    <source>
        <dbReference type="Proteomes" id="UP001501821"/>
    </source>
</evidence>
<sequence>MDKRPSSFGAPTSEHHPRGNQEEVDGMTAAIDVSSHADCRFPSCEQVAVTPGGMCEVHRLVVVSSTGSWLEAG</sequence>
<protein>
    <submittedName>
        <fullName evidence="2">Uncharacterized protein</fullName>
    </submittedName>
</protein>
<proteinExistence type="predicted"/>